<evidence type="ECO:0000256" key="4">
    <source>
        <dbReference type="SAM" id="Phobius"/>
    </source>
</evidence>
<keyword evidence="4" id="KW-0812">Transmembrane</keyword>
<dbReference type="InterPro" id="IPR005604">
    <property type="entry name" value="Phage_T7_tail_fibre-like_N"/>
</dbReference>
<evidence type="ECO:0000313" key="6">
    <source>
        <dbReference type="EMBL" id="APZ82760.1"/>
    </source>
</evidence>
<feature type="transmembrane region" description="Helical" evidence="4">
    <location>
        <begin position="577"/>
        <end position="596"/>
    </location>
</feature>
<evidence type="ECO:0000256" key="2">
    <source>
        <dbReference type="ARBA" id="ARBA00022732"/>
    </source>
</evidence>
<dbReference type="EMBL" id="KY385423">
    <property type="protein sequence ID" value="APZ82760.1"/>
    <property type="molecule type" value="Genomic_DNA"/>
</dbReference>
<sequence>MAYSWQESVEPAGTQDIQCDIEYLDKSYIHVYLDGAETTAFTWTSSTNIRLNSPLSAETVVLLIRKTEREYLYIEFASGAPFIEGNVDTQNTQFLHLAQELVEGRAIDGFYGDINMHGYRITHLGPPVDSEDATNKQYVDAGDTALSVRIDAEAATRKAADDALDVRTTNLEQTFISGEPTVSYPWYAELSVDTDTVTPGISFTKAIVYINGVCQIPGYSFVVVDDQLLFAETLPAGTLVHARLGFDAELSETYATTAALGDEVSARTAADSAIIAAYQLADGAKANKGANSDITSLSGLTTPLSISQGGTGNATGLAASATKLQTARAMSVDLGSTSPAAFDGTADTSPGVTGILPVSNGGTGADSASAARTALGAAASGANTDITSITGSAATLTTPRSIQTNLTLTSAANFDGSADVTPGVSGILGVTNGGTGANSAGAARTSLGAAASGSNGDITALTGLSSGITGVTTGAAPSAGVVGEVLSAVTASAVTLTSSGLANLVSLSLPAGEYELESAAQLTNAGNVTAFSFGVSTASATLPSNWYDVYAITTTLASGTSSRQGMSRRIRLSATTTVYLVVQATFTSTCTALGYIRAMRVR</sequence>
<organism evidence="6 7">
    <name type="scientific">Klebsiella phage vB_KpnP_KpV74</name>
    <name type="common">Bacteriophage vB_KpnP_KpV74</name>
    <dbReference type="NCBI Taxonomy" id="1933773"/>
    <lineage>
        <taxon>Viruses</taxon>
        <taxon>Duplodnaviria</taxon>
        <taxon>Heunggongvirae</taxon>
        <taxon>Uroviricota</taxon>
        <taxon>Caudoviricetes</taxon>
        <taxon>Autographivirales</taxon>
        <taxon>Autoscriptoviridae</taxon>
        <taxon>Slopekvirinae</taxon>
        <taxon>Drulisvirus</taxon>
        <taxon>Drulisvirus KpV74</taxon>
    </lineage>
</organism>
<evidence type="ECO:0000256" key="1">
    <source>
        <dbReference type="ARBA" id="ARBA00004328"/>
    </source>
</evidence>
<accession>A0A1P8VW76</accession>
<keyword evidence="2" id="KW-1227">Viral tail protein</keyword>
<organismHost>
    <name type="scientific">Klebsiella pneumoniae</name>
    <dbReference type="NCBI Taxonomy" id="573"/>
</organismHost>
<keyword evidence="7" id="KW-1185">Reference proteome</keyword>
<keyword evidence="3" id="KW-0946">Virion</keyword>
<evidence type="ECO:0000259" key="5">
    <source>
        <dbReference type="Pfam" id="PF03906"/>
    </source>
</evidence>
<gene>
    <name evidence="6" type="ORF">kpv74_48</name>
</gene>
<protein>
    <submittedName>
        <fullName evidence="6">Tail fiber protein</fullName>
    </submittedName>
</protein>
<comment type="subcellular location">
    <subcellularLocation>
        <location evidence="1">Virion</location>
    </subcellularLocation>
</comment>
<evidence type="ECO:0000256" key="3">
    <source>
        <dbReference type="ARBA" id="ARBA00022844"/>
    </source>
</evidence>
<keyword evidence="4" id="KW-0472">Membrane</keyword>
<evidence type="ECO:0000313" key="7">
    <source>
        <dbReference type="Proteomes" id="UP000226096"/>
    </source>
</evidence>
<dbReference type="Pfam" id="PF03906">
    <property type="entry name" value="Phage_T7_tail"/>
    <property type="match status" value="1"/>
</dbReference>
<name>A0A1P8VW76_BPK74</name>
<proteinExistence type="predicted"/>
<feature type="domain" description="Bacteriophage T7 tail fibre protein-like N-terminal" evidence="5">
    <location>
        <begin position="12"/>
        <end position="103"/>
    </location>
</feature>
<dbReference type="GO" id="GO:0098015">
    <property type="term" value="C:virus tail"/>
    <property type="evidence" value="ECO:0007669"/>
    <property type="project" value="UniProtKB-KW"/>
</dbReference>
<dbReference type="Proteomes" id="UP000226096">
    <property type="component" value="Segment"/>
</dbReference>
<keyword evidence="4" id="KW-1133">Transmembrane helix</keyword>
<reference evidence="6" key="1">
    <citation type="submission" date="2016-12" db="EMBL/GenBank/DDBJ databases">
        <title>Complete genome sequence of Klebsiella pneumoniae bacteriophage vB_KpnP_KpV74.</title>
        <authorList>
            <person name="Komisarova E.V."/>
            <person name="Krasilnikova V.M."/>
            <person name="Kislichkina A.A."/>
            <person name="Volozhantsev N.V."/>
        </authorList>
    </citation>
    <scope>NUCLEOTIDE SEQUENCE [LARGE SCALE GENOMIC DNA]</scope>
</reference>